<dbReference type="SUPFAM" id="SSF52540">
    <property type="entry name" value="P-loop containing nucleoside triphosphate hydrolases"/>
    <property type="match status" value="1"/>
</dbReference>
<dbReference type="RefSeq" id="WP_323467812.1">
    <property type="nucleotide sequence ID" value="NZ_JAWJAY010000216.1"/>
</dbReference>
<feature type="non-terminal residue" evidence="1">
    <location>
        <position position="75"/>
    </location>
</feature>
<dbReference type="AlphaFoldDB" id="A0AAJ2U544"/>
<comment type="caution">
    <text evidence="1">The sequence shown here is derived from an EMBL/GenBank/DDBJ whole genome shotgun (WGS) entry which is preliminary data.</text>
</comment>
<evidence type="ECO:0000313" key="2">
    <source>
        <dbReference type="Proteomes" id="UP001285636"/>
    </source>
</evidence>
<evidence type="ECO:0000313" key="1">
    <source>
        <dbReference type="EMBL" id="MDV2887592.1"/>
    </source>
</evidence>
<dbReference type="InterPro" id="IPR027417">
    <property type="entry name" value="P-loop_NTPase"/>
</dbReference>
<dbReference type="EMBL" id="JAWJAY010000216">
    <property type="protein sequence ID" value="MDV2887592.1"/>
    <property type="molecule type" value="Genomic_DNA"/>
</dbReference>
<protein>
    <submittedName>
        <fullName evidence="1">Uncharacterized protein</fullName>
    </submittedName>
</protein>
<accession>A0AAJ2U544</accession>
<sequence length="75" mass="8655">MFEANELSQATTEQLYVSIRLALATTLYENYQFPIIIDDSFVNFDAGRTRKVIELLKKLAGNQILFFTCHEHLLS</sequence>
<organism evidence="1 2">
    <name type="scientific">Alkalihalophilus pseudofirmus</name>
    <name type="common">Bacillus pseudofirmus</name>
    <dbReference type="NCBI Taxonomy" id="79885"/>
    <lineage>
        <taxon>Bacteria</taxon>
        <taxon>Bacillati</taxon>
        <taxon>Bacillota</taxon>
        <taxon>Bacilli</taxon>
        <taxon>Bacillales</taxon>
        <taxon>Bacillaceae</taxon>
        <taxon>Alkalihalophilus</taxon>
    </lineage>
</organism>
<gene>
    <name evidence="1" type="ORF">RYX45_20680</name>
</gene>
<dbReference type="Proteomes" id="UP001285636">
    <property type="component" value="Unassembled WGS sequence"/>
</dbReference>
<name>A0AAJ2U544_ALKPS</name>
<dbReference type="PANTHER" id="PTHR41259">
    <property type="entry name" value="DOUBLE-STRAND BREAK REPAIR RAD50 ATPASE, PUTATIVE-RELATED"/>
    <property type="match status" value="1"/>
</dbReference>
<proteinExistence type="predicted"/>
<reference evidence="1" key="1">
    <citation type="submission" date="2023-10" db="EMBL/GenBank/DDBJ databases">
        <title>Screening of Alkalihalophilus pseudofirmusBZ-TG-HK211 and Its Alleviation of Salt Stress on Rapeseed Growth.</title>
        <authorList>
            <person name="Zhao B."/>
            <person name="Guo T."/>
        </authorList>
    </citation>
    <scope>NUCLEOTIDE SEQUENCE</scope>
    <source>
        <strain evidence="1">BZ-TG-HK211</strain>
    </source>
</reference>
<dbReference type="PANTHER" id="PTHR41259:SF1">
    <property type="entry name" value="DOUBLE-STRAND BREAK REPAIR RAD50 ATPASE, PUTATIVE-RELATED"/>
    <property type="match status" value="1"/>
</dbReference>
<dbReference type="Gene3D" id="3.40.50.300">
    <property type="entry name" value="P-loop containing nucleotide triphosphate hydrolases"/>
    <property type="match status" value="1"/>
</dbReference>